<comment type="caution">
    <text evidence="1">The sequence shown here is derived from an EMBL/GenBank/DDBJ whole genome shotgun (WGS) entry which is preliminary data.</text>
</comment>
<dbReference type="Proteomes" id="UP001151760">
    <property type="component" value="Unassembled WGS sequence"/>
</dbReference>
<proteinExistence type="predicted"/>
<evidence type="ECO:0000313" key="2">
    <source>
        <dbReference type="Proteomes" id="UP001151760"/>
    </source>
</evidence>
<gene>
    <name evidence="1" type="ORF">Tco_0892178</name>
</gene>
<organism evidence="1 2">
    <name type="scientific">Tanacetum coccineum</name>
    <dbReference type="NCBI Taxonomy" id="301880"/>
    <lineage>
        <taxon>Eukaryota</taxon>
        <taxon>Viridiplantae</taxon>
        <taxon>Streptophyta</taxon>
        <taxon>Embryophyta</taxon>
        <taxon>Tracheophyta</taxon>
        <taxon>Spermatophyta</taxon>
        <taxon>Magnoliopsida</taxon>
        <taxon>eudicotyledons</taxon>
        <taxon>Gunneridae</taxon>
        <taxon>Pentapetalae</taxon>
        <taxon>asterids</taxon>
        <taxon>campanulids</taxon>
        <taxon>Asterales</taxon>
        <taxon>Asteraceae</taxon>
        <taxon>Asteroideae</taxon>
        <taxon>Anthemideae</taxon>
        <taxon>Anthemidinae</taxon>
        <taxon>Tanacetum</taxon>
    </lineage>
</organism>
<protein>
    <submittedName>
        <fullName evidence="1">Uncharacterized protein</fullName>
    </submittedName>
</protein>
<reference evidence="1" key="1">
    <citation type="journal article" date="2022" name="Int. J. Mol. Sci.">
        <title>Draft Genome of Tanacetum Coccineum: Genomic Comparison of Closely Related Tanacetum-Family Plants.</title>
        <authorList>
            <person name="Yamashiro T."/>
            <person name="Shiraishi A."/>
            <person name="Nakayama K."/>
            <person name="Satake H."/>
        </authorList>
    </citation>
    <scope>NUCLEOTIDE SEQUENCE</scope>
</reference>
<dbReference type="EMBL" id="BQNB010013953">
    <property type="protein sequence ID" value="GJT22241.1"/>
    <property type="molecule type" value="Genomic_DNA"/>
</dbReference>
<name>A0ABQ5C5E7_9ASTR</name>
<keyword evidence="2" id="KW-1185">Reference proteome</keyword>
<sequence length="237" mass="27096">MDATWGWKQRSRDSSFNAARLVSLDDMQQTRHKLGRFSGKRTQSIWAVQKAYSYRFTSLDFPALLVFKPTTLGEAFSLARVTEETTFLPTPTESTTNTNTTPLAIKWISQEERQKRLNKGLCFNCDNKWMRGHKCLGKFLLHMAEEDDNPGHEIPAAPAYYLEDKMNFEGERNVTTQEGALQEKLERATNFSRATFVARERSLNDKNPSDVAPILIDFLVKVCGEFPGRHVARDKLV</sequence>
<accession>A0ABQ5C5E7</accession>
<evidence type="ECO:0000313" key="1">
    <source>
        <dbReference type="EMBL" id="GJT22241.1"/>
    </source>
</evidence>
<reference evidence="1" key="2">
    <citation type="submission" date="2022-01" db="EMBL/GenBank/DDBJ databases">
        <authorList>
            <person name="Yamashiro T."/>
            <person name="Shiraishi A."/>
            <person name="Satake H."/>
            <person name="Nakayama K."/>
        </authorList>
    </citation>
    <scope>NUCLEOTIDE SEQUENCE</scope>
</reference>